<evidence type="ECO:0000256" key="9">
    <source>
        <dbReference type="SAM" id="Phobius"/>
    </source>
</evidence>
<feature type="transmembrane region" description="Helical" evidence="9">
    <location>
        <begin position="131"/>
        <end position="148"/>
    </location>
</feature>
<keyword evidence="3" id="KW-0813">Transport</keyword>
<comment type="similarity">
    <text evidence="2">Belongs to the aromatic acid exporter (TC 2.A.85) family.</text>
</comment>
<feature type="transmembrane region" description="Helical" evidence="9">
    <location>
        <begin position="75"/>
        <end position="95"/>
    </location>
</feature>
<keyword evidence="11" id="KW-1185">Reference proteome</keyword>
<evidence type="ECO:0000313" key="10">
    <source>
        <dbReference type="EMBL" id="KAK4492289.1"/>
    </source>
</evidence>
<dbReference type="EMBL" id="JAYDYQ010001087">
    <property type="protein sequence ID" value="KAK4492289.1"/>
    <property type="molecule type" value="Genomic_DNA"/>
</dbReference>
<accession>A0ABR0DST2</accession>
<name>A0ABR0DST2_9LAMI</name>
<keyword evidence="8" id="KW-0407">Ion channel</keyword>
<proteinExistence type="inferred from homology"/>
<gene>
    <name evidence="10" type="ORF">RD792_003092</name>
</gene>
<evidence type="ECO:0000256" key="3">
    <source>
        <dbReference type="ARBA" id="ARBA00022448"/>
    </source>
</evidence>
<evidence type="ECO:0000256" key="1">
    <source>
        <dbReference type="ARBA" id="ARBA00004141"/>
    </source>
</evidence>
<keyword evidence="6" id="KW-0406">Ion transport</keyword>
<feature type="transmembrane region" description="Helical" evidence="9">
    <location>
        <begin position="190"/>
        <end position="212"/>
    </location>
</feature>
<organism evidence="10 11">
    <name type="scientific">Penstemon davidsonii</name>
    <dbReference type="NCBI Taxonomy" id="160366"/>
    <lineage>
        <taxon>Eukaryota</taxon>
        <taxon>Viridiplantae</taxon>
        <taxon>Streptophyta</taxon>
        <taxon>Embryophyta</taxon>
        <taxon>Tracheophyta</taxon>
        <taxon>Spermatophyta</taxon>
        <taxon>Magnoliopsida</taxon>
        <taxon>eudicotyledons</taxon>
        <taxon>Gunneridae</taxon>
        <taxon>Pentapetalae</taxon>
        <taxon>asterids</taxon>
        <taxon>lamiids</taxon>
        <taxon>Lamiales</taxon>
        <taxon>Plantaginaceae</taxon>
        <taxon>Cheloneae</taxon>
        <taxon>Penstemon</taxon>
    </lineage>
</organism>
<feature type="transmembrane region" description="Helical" evidence="9">
    <location>
        <begin position="50"/>
        <end position="69"/>
    </location>
</feature>
<keyword evidence="7 9" id="KW-0472">Membrane</keyword>
<evidence type="ECO:0008006" key="12">
    <source>
        <dbReference type="Google" id="ProtNLM"/>
    </source>
</evidence>
<sequence length="449" mass="50156">MEMAPEIEENANFSKRAWSWIKSLAEKIVCKVIGAAKNAKKAVKEDPRRIIHSLKVGLSITLVSLFYYFDFLYEGFGVSAMWAVMTVVLVFEFSVGATFGRGINRGIATLVGGASAVAAHRLASFAGDKECIILGLSVFFIASIATYIRLSPKLKARYDYGMLIFILTFCLITVSGYREDEVIEMAHKRLSTILIGGSVTFFICVFICPNWAGEDFHELIALNIEKLGIFLEGFGHEYFQTTKEKNQENKASLDGYKSVLTSELIEETLVNFAKWEPRHGKFRYRQPWDQYVKIGSLTRECAYRIDSLNGYINSDMQTPVEIRAKIQELCTKMSSECSYALKELSLGIKTMRCTLSADPHILKAKTAAKKLKSSLNIGLWPDTDLIDIIPVATVASLLIEIVSCTANIADSVHELASISKFKTPDANVLPEEKMSRTSSEELHIRISVE</sequence>
<dbReference type="Proteomes" id="UP001291926">
    <property type="component" value="Unassembled WGS sequence"/>
</dbReference>
<dbReference type="Pfam" id="PF11744">
    <property type="entry name" value="ALMT"/>
    <property type="match status" value="1"/>
</dbReference>
<reference evidence="10 11" key="1">
    <citation type="journal article" date="2023" name="bioRxiv">
        <title>Genome report: Whole genome sequence and annotation of Penstemon davidsonii.</title>
        <authorList>
            <person name="Ostevik K.L."/>
            <person name="Alabady M."/>
            <person name="Zhang M."/>
            <person name="Rausher M.D."/>
        </authorList>
    </citation>
    <scope>NUCLEOTIDE SEQUENCE [LARGE SCALE GENOMIC DNA]</scope>
    <source>
        <strain evidence="10">DNT005</strain>
        <tissue evidence="10">Whole leaf</tissue>
    </source>
</reference>
<evidence type="ECO:0000256" key="8">
    <source>
        <dbReference type="ARBA" id="ARBA00023303"/>
    </source>
</evidence>
<comment type="caution">
    <text evidence="10">The sequence shown here is derived from an EMBL/GenBank/DDBJ whole genome shotgun (WGS) entry which is preliminary data.</text>
</comment>
<dbReference type="InterPro" id="IPR020966">
    <property type="entry name" value="ALMT"/>
</dbReference>
<keyword evidence="5 9" id="KW-1133">Transmembrane helix</keyword>
<evidence type="ECO:0000256" key="7">
    <source>
        <dbReference type="ARBA" id="ARBA00023136"/>
    </source>
</evidence>
<comment type="subcellular location">
    <subcellularLocation>
        <location evidence="1">Membrane</location>
        <topology evidence="1">Multi-pass membrane protein</topology>
    </subcellularLocation>
</comment>
<keyword evidence="4 9" id="KW-0812">Transmembrane</keyword>
<evidence type="ECO:0000313" key="11">
    <source>
        <dbReference type="Proteomes" id="UP001291926"/>
    </source>
</evidence>
<feature type="transmembrane region" description="Helical" evidence="9">
    <location>
        <begin position="160"/>
        <end position="178"/>
    </location>
</feature>
<evidence type="ECO:0000256" key="4">
    <source>
        <dbReference type="ARBA" id="ARBA00022692"/>
    </source>
</evidence>
<dbReference type="PANTHER" id="PTHR31086">
    <property type="entry name" value="ALUMINUM-ACTIVATED MALATE TRANSPORTER 10"/>
    <property type="match status" value="1"/>
</dbReference>
<evidence type="ECO:0000256" key="2">
    <source>
        <dbReference type="ARBA" id="ARBA00007079"/>
    </source>
</evidence>
<evidence type="ECO:0000256" key="6">
    <source>
        <dbReference type="ARBA" id="ARBA00023065"/>
    </source>
</evidence>
<protein>
    <recommendedName>
        <fullName evidence="12">Aluminum-activated malate transporter</fullName>
    </recommendedName>
</protein>
<evidence type="ECO:0000256" key="5">
    <source>
        <dbReference type="ARBA" id="ARBA00022989"/>
    </source>
</evidence>